<dbReference type="InterPro" id="IPR035437">
    <property type="entry name" value="SNase_OB-fold_sf"/>
</dbReference>
<evidence type="ECO:0000256" key="5">
    <source>
        <dbReference type="SAM" id="Coils"/>
    </source>
</evidence>
<dbReference type="SMART" id="SM00336">
    <property type="entry name" value="BBOX"/>
    <property type="match status" value="2"/>
</dbReference>
<dbReference type="InterPro" id="IPR013083">
    <property type="entry name" value="Znf_RING/FYVE/PHD"/>
</dbReference>
<evidence type="ECO:0000259" key="7">
    <source>
        <dbReference type="PROSITE" id="PS50089"/>
    </source>
</evidence>
<dbReference type="Gene3D" id="3.30.160.60">
    <property type="entry name" value="Classic Zinc Finger"/>
    <property type="match status" value="1"/>
</dbReference>
<dbReference type="Gene3D" id="2.40.50.90">
    <property type="match status" value="4"/>
</dbReference>
<keyword evidence="5" id="KW-0175">Coiled coil</keyword>
<dbReference type="GeneID" id="113209947"/>
<feature type="domain" description="RING-type" evidence="7">
    <location>
        <begin position="10"/>
        <end position="64"/>
    </location>
</feature>
<dbReference type="PROSITE" id="PS50304">
    <property type="entry name" value="TUDOR"/>
    <property type="match status" value="5"/>
</dbReference>
<dbReference type="Gene3D" id="3.30.40.10">
    <property type="entry name" value="Zinc/RING finger domain, C3HC4 (zinc finger)"/>
    <property type="match status" value="1"/>
</dbReference>
<feature type="domain" description="Tudor" evidence="9">
    <location>
        <begin position="739"/>
        <end position="796"/>
    </location>
</feature>
<evidence type="ECO:0000256" key="3">
    <source>
        <dbReference type="ARBA" id="ARBA00022833"/>
    </source>
</evidence>
<dbReference type="Pfam" id="PF00567">
    <property type="entry name" value="TUDOR"/>
    <property type="match status" value="5"/>
</dbReference>
<dbReference type="PROSITE" id="PS50119">
    <property type="entry name" value="ZF_BBOX"/>
    <property type="match status" value="2"/>
</dbReference>
<sequence length="1969" mass="219523">MKGILKHAVCVLCVQPFSVRDLKSGHHGQRIPHILNCGHAACKPCLQKVMTDKKSKSIICEVCSTPSPLYEAGDALDLSSIFPLHLYLVGQFLTRNAEKREDEPSFSLPTRKKASSSKNNRVICNECDVTTANCFCRECTIPFCESCFTKIHQGKTLKKHVKEDLRLVHVKTIMCPKHPRNDLDMLCETCNTPVCMKCSILSHKDHSVVSTCEKNEEKLPEVKADLERANLQRARMKETLRELGAGQGSTKAADVLQETERALALHMVHVHGRLQLRERELLAQLEKKRFENASLFRTMESQLSSSLSDLEDAMRMAHAACLPDNLATSNLTEVHSRLCQAMTVPVHLLKGKIGVELILNQELFDEIDLIKLKLNDDVGYMLVKEDDLPPEYVLPDMSGKSLSDFDPWEQDSTSDIGNISSVSTESCQTSASLSQISNSSSSSTISTVSSCPILIPAGASISRKQKFVITDPRDEIGFGETIQVKISHIKNPLDFYVTCKRHEEKYNTLFEEIRNEADLYMVANNITINEIYLVDGNDDKTWGRALVTQRKSSVLVEVCFIDFGSLATVQTFRLKVLPSKFATIPPQALRCGLSDLYPSDETSKLNLKRSFFEMLASFDGKFIEMHVLGIEENKFKVDLSTNDPMCPISSVRDALLYLGEGSFQRNEFPSCTNKKGPFRGYQPSHNLSLHANVKVLISNVDLPTSFNIILLDDMKHLDALSQKINHHCNKSKSKTNFDKFCVGMPCLAKFEGTWYRGVIEEIQRSKSLLIRYVDFGNKSVLTRNDVRSIPDDLLKLPELSVHCSLTDIAPPKGKNWSEEARIFLNQYAESSSIVVTGVKGSSSRGSLHEVVLFAIFTQVSINVNALLVEQGLARSTGTRSSVSMDDTNMKKAELILGIKENEDLSQCINLKDTAQENCNLDKQSNPLVIVDINSLVGICQNGKTPMSSNQKTSEAGVTTSIRESSDSDESQFVPIERSSTLVNVDHNSERNSDIQEITPEVGINSGCHNKEDEKPGKSVQTRLKVSNNSDGSYRIPVDLLSAESPGCVFVRLKSIAEKIERMSAEMQLYYDCEPLPEGDCWIPKERDRCAVKSPHDLQWHRGLILEVLSGSQFKVMLKDTGRTEVANIKSMRKLYPKFATVPDGSIKCHLANLRAAGSHPTDGESEPNWTAFACTTLVDLLNEHKRNLYISKQGQINKEERSLPIEVWVRELVGTALQASKITWFTINKKLIEKGCALPIDWKLLSEEDTQLTSSDLEILNPPDDPDLTMMEWLEKTSQDSSGSSAEDWDEVDETLTLLGNWLPPLPLPENSFLALPTYVDFDCNVYLHEVSDSSNGSVRNLRKITRRLHKKYRGSKPGPEDSFWLPNNLCVVQYHLDKKWYRGKVMKVNPDNRIEVQFADYGNVEVCRSLELRKNIICKALPSIARKCRISGVTPTSEDGKWPISTLDFIHGTLVDNECTVKVLRKPTSDDNVYEVDIFVHEQSITEILSEKKFATFTPVNYIIAPEALSEEDDDPDVLVLEEPAVIEDDRCCVSKAPSIGRGGKLSRSDCQSDAEPSLSLQYSPYTPSSDGSIPLSEVQNGNLIKTTIGRGKKLSNSGGQTQADLSSSLQFPPFTPSSDGEVQIETLNKTSIGRRKNLLDSVLYQTQSDPGSILQFSPYTPSSDSLAPLKEIQSENMIHKTSIGRGKKLLISENVSVAEPSATPQFLTDTPSCYGFNPLSEFKRENLVKTSTAHSQSIKPASEASAVSHVSNGCVNSNVNFLLQPNENEVIVNSYTSSVLPKSNRWDVTVLSVLGPTEIVVLIKNVPEESEQWNFVKDYERMFIEMQAKAALQPHMPKITPGFPCCVLSCDGLWYRGRVKEINKTTITIEKVDSGEEECVPAFHVRAIPNKWLQPPILGVECKLNCDLVPDKDVQMIAQKMLALLINKNVKAAVVKKTPLTIDLFCNEDKGQLIYQELIDEGLIAKS</sequence>
<evidence type="ECO:0000259" key="8">
    <source>
        <dbReference type="PROSITE" id="PS50119"/>
    </source>
</evidence>
<dbReference type="GO" id="GO:0005737">
    <property type="term" value="C:cytoplasm"/>
    <property type="evidence" value="ECO:0007669"/>
    <property type="project" value="UniProtKB-ARBA"/>
</dbReference>
<proteinExistence type="predicted"/>
<dbReference type="CDD" id="cd20379">
    <property type="entry name" value="Tudor_dTUD-like"/>
    <property type="match status" value="1"/>
</dbReference>
<evidence type="ECO:0000313" key="10">
    <source>
        <dbReference type="Proteomes" id="UP000504606"/>
    </source>
</evidence>
<dbReference type="RefSeq" id="XP_052125381.1">
    <property type="nucleotide sequence ID" value="XM_052269421.1"/>
</dbReference>
<dbReference type="SUPFAM" id="SSF63748">
    <property type="entry name" value="Tudor/PWWP/MBT"/>
    <property type="match status" value="5"/>
</dbReference>
<feature type="region of interest" description="Disordered" evidence="6">
    <location>
        <begin position="1540"/>
        <end position="1578"/>
    </location>
</feature>
<feature type="domain" description="B box-type" evidence="8">
    <location>
        <begin position="119"/>
        <end position="165"/>
    </location>
</feature>
<dbReference type="SUPFAM" id="SSF57850">
    <property type="entry name" value="RING/U-box"/>
    <property type="match status" value="1"/>
</dbReference>
<dbReference type="Pfam" id="PF00643">
    <property type="entry name" value="zf-B_box"/>
    <property type="match status" value="1"/>
</dbReference>
<feature type="domain" description="Tudor" evidence="9">
    <location>
        <begin position="525"/>
        <end position="584"/>
    </location>
</feature>
<dbReference type="SUPFAM" id="SSF57845">
    <property type="entry name" value="B-box zinc-binding domain"/>
    <property type="match status" value="1"/>
</dbReference>
<dbReference type="SUPFAM" id="SSF50199">
    <property type="entry name" value="Staphylococcal nuclease"/>
    <property type="match status" value="1"/>
</dbReference>
<evidence type="ECO:0000256" key="4">
    <source>
        <dbReference type="PROSITE-ProRule" id="PRU00024"/>
    </source>
</evidence>
<feature type="compositionally biased region" description="Polar residues" evidence="6">
    <location>
        <begin position="943"/>
        <end position="962"/>
    </location>
</feature>
<reference evidence="11" key="1">
    <citation type="submission" date="2025-08" db="UniProtKB">
        <authorList>
            <consortium name="RefSeq"/>
        </authorList>
    </citation>
    <scope>IDENTIFICATION</scope>
    <source>
        <tissue evidence="11">Whole organism</tissue>
    </source>
</reference>
<dbReference type="InterPro" id="IPR001841">
    <property type="entry name" value="Znf_RING"/>
</dbReference>
<dbReference type="KEGG" id="foc:113209947"/>
<evidence type="ECO:0000256" key="6">
    <source>
        <dbReference type="SAM" id="MobiDB-lite"/>
    </source>
</evidence>
<feature type="domain" description="Tudor" evidence="9">
    <location>
        <begin position="1082"/>
        <end position="1141"/>
    </location>
</feature>
<feature type="domain" description="Tudor" evidence="9">
    <location>
        <begin position="1364"/>
        <end position="1423"/>
    </location>
</feature>
<dbReference type="SMART" id="SM00333">
    <property type="entry name" value="TUDOR"/>
    <property type="match status" value="5"/>
</dbReference>
<dbReference type="Proteomes" id="UP000504606">
    <property type="component" value="Unplaced"/>
</dbReference>
<protein>
    <submittedName>
        <fullName evidence="11">Uncharacterized protein LOC113209947</fullName>
    </submittedName>
</protein>
<dbReference type="InterPro" id="IPR002999">
    <property type="entry name" value="Tudor"/>
</dbReference>
<dbReference type="PANTHER" id="PTHR16442">
    <property type="entry name" value="RING FINGER PROTEIN 17"/>
    <property type="match status" value="1"/>
</dbReference>
<dbReference type="Gene3D" id="2.30.30.140">
    <property type="match status" value="5"/>
</dbReference>
<keyword evidence="3" id="KW-0862">Zinc</keyword>
<dbReference type="InterPro" id="IPR000315">
    <property type="entry name" value="Znf_B-box"/>
</dbReference>
<dbReference type="CDD" id="cd19757">
    <property type="entry name" value="Bbox1"/>
    <property type="match status" value="1"/>
</dbReference>
<dbReference type="GO" id="GO:0008270">
    <property type="term" value="F:zinc ion binding"/>
    <property type="evidence" value="ECO:0007669"/>
    <property type="project" value="UniProtKB-KW"/>
</dbReference>
<keyword evidence="2 4" id="KW-0863">Zinc-finger</keyword>
<dbReference type="CDD" id="cd19756">
    <property type="entry name" value="Bbox2"/>
    <property type="match status" value="1"/>
</dbReference>
<name>A0A9C6U0U3_FRAOC</name>
<keyword evidence="10" id="KW-1185">Reference proteome</keyword>
<feature type="coiled-coil region" evidence="5">
    <location>
        <begin position="212"/>
        <end position="239"/>
    </location>
</feature>
<gene>
    <name evidence="11" type="primary">LOC113209947</name>
</gene>
<dbReference type="PROSITE" id="PS50089">
    <property type="entry name" value="ZF_RING_2"/>
    <property type="match status" value="1"/>
</dbReference>
<evidence type="ECO:0000256" key="2">
    <source>
        <dbReference type="ARBA" id="ARBA00022771"/>
    </source>
</evidence>
<feature type="region of interest" description="Disordered" evidence="6">
    <location>
        <begin position="943"/>
        <end position="970"/>
    </location>
</feature>
<organism evidence="10 11">
    <name type="scientific">Frankliniella occidentalis</name>
    <name type="common">Western flower thrips</name>
    <name type="synonym">Euthrips occidentalis</name>
    <dbReference type="NCBI Taxonomy" id="133901"/>
    <lineage>
        <taxon>Eukaryota</taxon>
        <taxon>Metazoa</taxon>
        <taxon>Ecdysozoa</taxon>
        <taxon>Arthropoda</taxon>
        <taxon>Hexapoda</taxon>
        <taxon>Insecta</taxon>
        <taxon>Pterygota</taxon>
        <taxon>Neoptera</taxon>
        <taxon>Paraneoptera</taxon>
        <taxon>Thysanoptera</taxon>
        <taxon>Terebrantia</taxon>
        <taxon>Thripoidea</taxon>
        <taxon>Thripidae</taxon>
        <taxon>Frankliniella</taxon>
    </lineage>
</organism>
<evidence type="ECO:0000313" key="11">
    <source>
        <dbReference type="RefSeq" id="XP_052125381.1"/>
    </source>
</evidence>
<keyword evidence="1" id="KW-0479">Metal-binding</keyword>
<evidence type="ECO:0000259" key="9">
    <source>
        <dbReference type="PROSITE" id="PS50304"/>
    </source>
</evidence>
<accession>A0A9C6U0U3</accession>
<dbReference type="PANTHER" id="PTHR16442:SF1">
    <property type="entry name" value="RING FINGER PROTEIN 17"/>
    <property type="match status" value="1"/>
</dbReference>
<dbReference type="OrthoDB" id="5800423at2759"/>
<feature type="domain" description="B box-type" evidence="8">
    <location>
        <begin position="170"/>
        <end position="211"/>
    </location>
</feature>
<feature type="compositionally biased region" description="Polar residues" evidence="6">
    <location>
        <begin position="1560"/>
        <end position="1578"/>
    </location>
</feature>
<feature type="domain" description="Tudor" evidence="9">
    <location>
        <begin position="1840"/>
        <end position="1897"/>
    </location>
</feature>
<evidence type="ECO:0000256" key="1">
    <source>
        <dbReference type="ARBA" id="ARBA00022723"/>
    </source>
</evidence>